<dbReference type="InterPro" id="IPR038765">
    <property type="entry name" value="Papain-like_cys_pep_sf"/>
</dbReference>
<dbReference type="Proteomes" id="UP001281761">
    <property type="component" value="Unassembled WGS sequence"/>
</dbReference>
<sequence length="525" mass="59070">MILILITHAVSCHSKRFDLSHMQIQSQMKTYSSRGQTLIHRTLEQTNYSLAELFQMIPSDRDLENPFHTSRPLDILPLYVGSLKHQSILNFSLPCFTHYSGTANISSSGATLLLNVTSPTTLLCSDFLIFMTSERVFVQPFVRKGFHTITIKKWASDAERLEAEYNGIRVFRMDQSLLPFLLNSFKLLKLILSLLNSSEKQLIQFYSSQMNISFVDRDESANPDIARLEASLKTGDVLACFSMSGLSGINTLLTGALVSHVALVMKEGKDVFVYETTAGNTFEEKTPWGDGFRRTPFQKWYTAYHKHNYLVALLPLSSSLSSHFNVTAARNWFDLHARSFSIRTFPYVQIDTPDGNIPSILSQASLELVVHLFEKIKPSMVKELVADGISKRLEMTQVELCEAVGVECACTSLADCMEKSAQLGMGLWDVAAIPEDDAWLYEDGESIFCSSLVIHMLAAGGVLKNVTLNANEFSPKDVTMVWFSFFSFHSSKYSTQKRCLVVCRLCAQWTAQKAVHSVRLWESMN</sequence>
<dbReference type="PANTHER" id="PTHR31354:SF2">
    <property type="entry name" value="OS01G0793500 PROTEIN"/>
    <property type="match status" value="1"/>
</dbReference>
<dbReference type="Gene3D" id="3.90.1720.10">
    <property type="entry name" value="endopeptidase domain like (from Nostoc punctiforme)"/>
    <property type="match status" value="1"/>
</dbReference>
<evidence type="ECO:0000313" key="1">
    <source>
        <dbReference type="EMBL" id="KAK2962463.1"/>
    </source>
</evidence>
<protein>
    <submittedName>
        <fullName evidence="1">Inositol-1,4,5-trisphosphate 5-phosphatase 4</fullName>
    </submittedName>
</protein>
<accession>A0ABQ9YFB4</accession>
<organism evidence="1 2">
    <name type="scientific">Blattamonas nauphoetae</name>
    <dbReference type="NCBI Taxonomy" id="2049346"/>
    <lineage>
        <taxon>Eukaryota</taxon>
        <taxon>Metamonada</taxon>
        <taxon>Preaxostyla</taxon>
        <taxon>Oxymonadida</taxon>
        <taxon>Blattamonas</taxon>
    </lineage>
</organism>
<name>A0ABQ9YFB4_9EUKA</name>
<proteinExistence type="predicted"/>
<reference evidence="1 2" key="1">
    <citation type="journal article" date="2022" name="bioRxiv">
        <title>Genomics of Preaxostyla Flagellates Illuminates Evolutionary Transitions and the Path Towards Mitochondrial Loss.</title>
        <authorList>
            <person name="Novak L.V.F."/>
            <person name="Treitli S.C."/>
            <person name="Pyrih J."/>
            <person name="Halakuc P."/>
            <person name="Pipaliya S.V."/>
            <person name="Vacek V."/>
            <person name="Brzon O."/>
            <person name="Soukal P."/>
            <person name="Eme L."/>
            <person name="Dacks J.B."/>
            <person name="Karnkowska A."/>
            <person name="Elias M."/>
            <person name="Hampl V."/>
        </authorList>
    </citation>
    <scope>NUCLEOTIDE SEQUENCE [LARGE SCALE GENOMIC DNA]</scope>
    <source>
        <strain evidence="1">NAU3</strain>
        <tissue evidence="1">Gut</tissue>
    </source>
</reference>
<dbReference type="EMBL" id="JARBJD010000011">
    <property type="protein sequence ID" value="KAK2962463.1"/>
    <property type="molecule type" value="Genomic_DNA"/>
</dbReference>
<dbReference type="SUPFAM" id="SSF54001">
    <property type="entry name" value="Cysteine proteinases"/>
    <property type="match status" value="1"/>
</dbReference>
<dbReference type="PANTHER" id="PTHR31354">
    <property type="entry name" value="OS01G0793500 PROTEIN"/>
    <property type="match status" value="1"/>
</dbReference>
<gene>
    <name evidence="1" type="ORF">BLNAU_2706</name>
</gene>
<evidence type="ECO:0000313" key="2">
    <source>
        <dbReference type="Proteomes" id="UP001281761"/>
    </source>
</evidence>
<comment type="caution">
    <text evidence="1">The sequence shown here is derived from an EMBL/GenBank/DDBJ whole genome shotgun (WGS) entry which is preliminary data.</text>
</comment>
<keyword evidence="2" id="KW-1185">Reference proteome</keyword>